<evidence type="ECO:0000256" key="4">
    <source>
        <dbReference type="ARBA" id="ARBA00022777"/>
    </source>
</evidence>
<dbReference type="PANTHER" id="PTHR12400">
    <property type="entry name" value="INOSITOL POLYPHOSPHATE KINASE"/>
    <property type="match status" value="1"/>
</dbReference>
<evidence type="ECO:0000256" key="8">
    <source>
        <dbReference type="SAM" id="Phobius"/>
    </source>
</evidence>
<feature type="region of interest" description="Disordered" evidence="7">
    <location>
        <begin position="90"/>
        <end position="143"/>
    </location>
</feature>
<feature type="compositionally biased region" description="Acidic residues" evidence="7">
    <location>
        <begin position="96"/>
        <end position="108"/>
    </location>
</feature>
<dbReference type="OrthoDB" id="338650at2759"/>
<keyword evidence="4 6" id="KW-0418">Kinase</keyword>
<dbReference type="SUPFAM" id="SSF56104">
    <property type="entry name" value="SAICAR synthase-like"/>
    <property type="match status" value="1"/>
</dbReference>
<evidence type="ECO:0000256" key="6">
    <source>
        <dbReference type="RuleBase" id="RU363090"/>
    </source>
</evidence>
<dbReference type="GO" id="GO:0046854">
    <property type="term" value="P:phosphatidylinositol phosphate biosynthetic process"/>
    <property type="evidence" value="ECO:0007669"/>
    <property type="project" value="TreeGrafter"/>
</dbReference>
<dbReference type="InterPro" id="IPR005522">
    <property type="entry name" value="IPK"/>
</dbReference>
<dbReference type="AlphaFoldDB" id="A0A7R8CLQ8"/>
<dbReference type="Proteomes" id="UP000675881">
    <property type="component" value="Chromosome 15"/>
</dbReference>
<protein>
    <recommendedName>
        <fullName evidence="6">Kinase</fullName>
        <ecNumber evidence="6">2.7.-.-</ecNumber>
    </recommendedName>
</protein>
<evidence type="ECO:0000256" key="1">
    <source>
        <dbReference type="ARBA" id="ARBA00007374"/>
    </source>
</evidence>
<keyword evidence="8" id="KW-0472">Membrane</keyword>
<evidence type="ECO:0000313" key="9">
    <source>
        <dbReference type="EMBL" id="CAF2859353.1"/>
    </source>
</evidence>
<sequence length="567" mass="64864">MNDFDHSTLKASRRFRPKRHSSETHTPEISIYHYDGNSVTENLEKAVRKISRGSSPNMQPRVSPVLEFMNDLARGYEEYRASLKSIRPTTEYGEASSDDLSSEWDNSDVESNNRFSSFPKKSPFPHLPTPRHLTPQNSLPTFDEEKTRQILMNKEDSTTDEESSSESSRTTSFLKWKDRGSSGNHTAEVTIIILMIPFLFSCCIIITSCGIFSILMTSLAWFFHTLLNPQLPCCISSWRHPSGWRKVRNVVQWTPFIQTYKKQEISMESQCYEKFLHDSLKDFVPEFRGMLTLADDEKFIQLQDCLSSFKSPSIMDCKIGVRTYLEEELAKAKEKPKLRKDIMKKMIAVDVQAPTEEEHKLKGVTKPRYMVWRETISSTATLGFRIEGVKKSDGTSKKDFKTTKTREQVAEAFLSFIGGSWETGMLYLERLKKIRQALDKSEFFKNHELIGSSLLFVHDDDKASIWMIDFGKTVQIPESLSIDHKSPWEVGNHEDGYLIGMDNLINIFERLFTHSNLPTTSSKSPNPVPLSSPEQQEDVVVECLQKSFSEFSIPTLSPSSSSNHSNC</sequence>
<dbReference type="GO" id="GO:0000828">
    <property type="term" value="F:inositol hexakisphosphate kinase activity"/>
    <property type="evidence" value="ECO:0007669"/>
    <property type="project" value="TreeGrafter"/>
</dbReference>
<evidence type="ECO:0000256" key="7">
    <source>
        <dbReference type="SAM" id="MobiDB-lite"/>
    </source>
</evidence>
<keyword evidence="2 6" id="KW-0808">Transferase</keyword>
<comment type="similarity">
    <text evidence="1 6">Belongs to the inositol phosphokinase (IPK) family.</text>
</comment>
<keyword evidence="10" id="KW-1185">Reference proteome</keyword>
<evidence type="ECO:0000313" key="10">
    <source>
        <dbReference type="Proteomes" id="UP000675881"/>
    </source>
</evidence>
<dbReference type="GO" id="GO:0005634">
    <property type="term" value="C:nucleus"/>
    <property type="evidence" value="ECO:0007669"/>
    <property type="project" value="TreeGrafter"/>
</dbReference>
<feature type="region of interest" description="Disordered" evidence="7">
    <location>
        <begin position="1"/>
        <end position="28"/>
    </location>
</feature>
<dbReference type="InterPro" id="IPR038286">
    <property type="entry name" value="IPK_sf"/>
</dbReference>
<accession>A0A7R8CLQ8</accession>
<reference evidence="9" key="1">
    <citation type="submission" date="2021-02" db="EMBL/GenBank/DDBJ databases">
        <authorList>
            <person name="Bekaert M."/>
        </authorList>
    </citation>
    <scope>NUCLEOTIDE SEQUENCE</scope>
    <source>
        <strain evidence="9">IoA-00</strain>
    </source>
</reference>
<gene>
    <name evidence="9" type="ORF">LSAA_5892</name>
</gene>
<dbReference type="EC" id="2.7.-.-" evidence="6"/>
<dbReference type="Gene3D" id="3.30.470.160">
    <property type="entry name" value="Inositol polyphosphate kinase"/>
    <property type="match status" value="1"/>
</dbReference>
<keyword evidence="8" id="KW-1133">Transmembrane helix</keyword>
<keyword evidence="5" id="KW-0067">ATP-binding</keyword>
<dbReference type="PANTHER" id="PTHR12400:SF97">
    <property type="entry name" value="KINASE"/>
    <property type="match status" value="1"/>
</dbReference>
<dbReference type="Pfam" id="PF03770">
    <property type="entry name" value="IPK"/>
    <property type="match status" value="1"/>
</dbReference>
<name>A0A7R8CLQ8_LEPSM</name>
<dbReference type="GO" id="GO:0005737">
    <property type="term" value="C:cytoplasm"/>
    <property type="evidence" value="ECO:0007669"/>
    <property type="project" value="TreeGrafter"/>
</dbReference>
<evidence type="ECO:0000256" key="5">
    <source>
        <dbReference type="ARBA" id="ARBA00022840"/>
    </source>
</evidence>
<dbReference type="GO" id="GO:0005524">
    <property type="term" value="F:ATP binding"/>
    <property type="evidence" value="ECO:0007669"/>
    <property type="project" value="UniProtKB-KW"/>
</dbReference>
<keyword evidence="3" id="KW-0547">Nucleotide-binding</keyword>
<feature type="transmembrane region" description="Helical" evidence="8">
    <location>
        <begin position="191"/>
        <end position="223"/>
    </location>
</feature>
<keyword evidence="8" id="KW-0812">Transmembrane</keyword>
<dbReference type="FunFam" id="3.30.470.160:FF:000001">
    <property type="entry name" value="Kinase"/>
    <property type="match status" value="1"/>
</dbReference>
<dbReference type="EMBL" id="HG994594">
    <property type="protein sequence ID" value="CAF2859353.1"/>
    <property type="molecule type" value="Genomic_DNA"/>
</dbReference>
<dbReference type="GO" id="GO:0032958">
    <property type="term" value="P:inositol phosphate biosynthetic process"/>
    <property type="evidence" value="ECO:0007669"/>
    <property type="project" value="InterPro"/>
</dbReference>
<organism evidence="9 10">
    <name type="scientific">Lepeophtheirus salmonis</name>
    <name type="common">Salmon louse</name>
    <name type="synonym">Caligus salmonis</name>
    <dbReference type="NCBI Taxonomy" id="72036"/>
    <lineage>
        <taxon>Eukaryota</taxon>
        <taxon>Metazoa</taxon>
        <taxon>Ecdysozoa</taxon>
        <taxon>Arthropoda</taxon>
        <taxon>Crustacea</taxon>
        <taxon>Multicrustacea</taxon>
        <taxon>Hexanauplia</taxon>
        <taxon>Copepoda</taxon>
        <taxon>Siphonostomatoida</taxon>
        <taxon>Caligidae</taxon>
        <taxon>Lepeophtheirus</taxon>
    </lineage>
</organism>
<evidence type="ECO:0000256" key="3">
    <source>
        <dbReference type="ARBA" id="ARBA00022741"/>
    </source>
</evidence>
<evidence type="ECO:0000256" key="2">
    <source>
        <dbReference type="ARBA" id="ARBA00022679"/>
    </source>
</evidence>
<proteinExistence type="inferred from homology"/>